<dbReference type="GO" id="GO:0005829">
    <property type="term" value="C:cytosol"/>
    <property type="evidence" value="ECO:0007669"/>
    <property type="project" value="TreeGrafter"/>
</dbReference>
<accession>A0A543I7R1</accession>
<dbReference type="InterPro" id="IPR050378">
    <property type="entry name" value="Metallo-dep_Hydrolases_sf"/>
</dbReference>
<dbReference type="InterPro" id="IPR011059">
    <property type="entry name" value="Metal-dep_hydrolase_composite"/>
</dbReference>
<dbReference type="InterPro" id="IPR013108">
    <property type="entry name" value="Amidohydro_3"/>
</dbReference>
<dbReference type="Gene3D" id="3.20.20.140">
    <property type="entry name" value="Metal-dependent hydrolases"/>
    <property type="match status" value="1"/>
</dbReference>
<organism evidence="3 4">
    <name type="scientific">Actinomadura hallensis</name>
    <dbReference type="NCBI Taxonomy" id="337895"/>
    <lineage>
        <taxon>Bacteria</taxon>
        <taxon>Bacillati</taxon>
        <taxon>Actinomycetota</taxon>
        <taxon>Actinomycetes</taxon>
        <taxon>Streptosporangiales</taxon>
        <taxon>Thermomonosporaceae</taxon>
        <taxon>Actinomadura</taxon>
    </lineage>
</organism>
<name>A0A543I7R1_9ACTN</name>
<sequence>MIDLLVTGGTLVDGTGTAPRRADVAVEDGRVTEIGDLAGRSAVHAIDVSGHVVAPGFVDVHTHSDLTLLSSPEAHSAVQQGVTTVVVGNCGLGVTPVGDSSHRAGTVRGGDAALQDHLDALRKAVGYLDLDPSVRWTWTDLPGYLAALDTARPAVNVAVLVAHTPLRAAAVGFEDRPADAAALDRMRGMLADALAAGAAGVSTGLVYAPVCYAREDELEVLGRTAAAYGRLFAWHVRDYADGLLDSVRQALRVAAATGCRTQISHLVAVGRRNHGSVARALELIDAARAEGLDVAFDIYPYLAGNAPLSQLLPAWAQEGGDEAMRARLTERAVRTRIRDEWRDLPNSWDDIAVDGRSVTDLAAAAGTDPVDVALDLVAEHGNGVQMVAGGRSERDLLDALTHPAAVIGSDGQALDPGGATGRGTPHPRSYGAYPRLFSEYVRKGRLGLAEAVRMCTSAAAERAGIAGRGVLRAGAAADIVVFDPARIADRATFAAPQRYPDGIRAVVVGGRAVVEDGVHRGARDGAGGPGEVLRIR</sequence>
<dbReference type="Gene3D" id="3.30.1490.130">
    <property type="entry name" value="D-aminoacylase. Domain 3"/>
    <property type="match status" value="1"/>
</dbReference>
<dbReference type="GO" id="GO:0016812">
    <property type="term" value="F:hydrolase activity, acting on carbon-nitrogen (but not peptide) bonds, in cyclic amides"/>
    <property type="evidence" value="ECO:0007669"/>
    <property type="project" value="TreeGrafter"/>
</dbReference>
<dbReference type="AlphaFoldDB" id="A0A543I7R1"/>
<dbReference type="GO" id="GO:0016811">
    <property type="term" value="F:hydrolase activity, acting on carbon-nitrogen (but not peptide) bonds, in linear amides"/>
    <property type="evidence" value="ECO:0007669"/>
    <property type="project" value="InterPro"/>
</dbReference>
<dbReference type="SUPFAM" id="SSF51556">
    <property type="entry name" value="Metallo-dependent hydrolases"/>
    <property type="match status" value="1"/>
</dbReference>
<dbReference type="SUPFAM" id="SSF51338">
    <property type="entry name" value="Composite domain of metallo-dependent hydrolases"/>
    <property type="match status" value="1"/>
</dbReference>
<dbReference type="PANTHER" id="PTHR11647">
    <property type="entry name" value="HYDRANTOINASE/DIHYDROPYRIMIDINASE FAMILY MEMBER"/>
    <property type="match status" value="1"/>
</dbReference>
<dbReference type="Gene3D" id="2.30.40.10">
    <property type="entry name" value="Urease, subunit C, domain 1"/>
    <property type="match status" value="1"/>
</dbReference>
<evidence type="ECO:0000259" key="2">
    <source>
        <dbReference type="Pfam" id="PF07969"/>
    </source>
</evidence>
<feature type="domain" description="Amidohydrolase 3" evidence="2">
    <location>
        <begin position="45"/>
        <end position="514"/>
    </location>
</feature>
<keyword evidence="4" id="KW-1185">Reference proteome</keyword>
<dbReference type="EMBL" id="VFPO01000001">
    <property type="protein sequence ID" value="TQM66617.1"/>
    <property type="molecule type" value="Genomic_DNA"/>
</dbReference>
<dbReference type="InterPro" id="IPR032466">
    <property type="entry name" value="Metal_Hydrolase"/>
</dbReference>
<comment type="caution">
    <text evidence="3">The sequence shown here is derived from an EMBL/GenBank/DDBJ whole genome shotgun (WGS) entry which is preliminary data.</text>
</comment>
<evidence type="ECO:0000256" key="1">
    <source>
        <dbReference type="SAM" id="MobiDB-lite"/>
    </source>
</evidence>
<dbReference type="PANTHER" id="PTHR11647:SF1">
    <property type="entry name" value="COLLAPSIN RESPONSE MEDIATOR PROTEIN"/>
    <property type="match status" value="1"/>
</dbReference>
<reference evidence="3 4" key="1">
    <citation type="submission" date="2019-06" db="EMBL/GenBank/DDBJ databases">
        <title>Sequencing the genomes of 1000 actinobacteria strains.</title>
        <authorList>
            <person name="Klenk H.-P."/>
        </authorList>
    </citation>
    <scope>NUCLEOTIDE SEQUENCE [LARGE SCALE GENOMIC DNA]</scope>
    <source>
        <strain evidence="3 4">DSM 45043</strain>
    </source>
</reference>
<gene>
    <name evidence="3" type="ORF">FHX41_0198</name>
</gene>
<evidence type="ECO:0000313" key="3">
    <source>
        <dbReference type="EMBL" id="TQM66617.1"/>
    </source>
</evidence>
<dbReference type="InterPro" id="IPR023100">
    <property type="entry name" value="D-aminoacylase_insert_dom_sf"/>
</dbReference>
<dbReference type="Pfam" id="PF07969">
    <property type="entry name" value="Amidohydro_3"/>
    <property type="match status" value="1"/>
</dbReference>
<feature type="region of interest" description="Disordered" evidence="1">
    <location>
        <begin position="408"/>
        <end position="427"/>
    </location>
</feature>
<dbReference type="RefSeq" id="WP_141965734.1">
    <property type="nucleotide sequence ID" value="NZ_VFPO01000001.1"/>
</dbReference>
<dbReference type="Proteomes" id="UP000316706">
    <property type="component" value="Unassembled WGS sequence"/>
</dbReference>
<dbReference type="OrthoDB" id="9766983at2"/>
<protein>
    <submittedName>
        <fullName evidence="3">N-acyl-D-amino-acid deacylase</fullName>
    </submittedName>
</protein>
<evidence type="ECO:0000313" key="4">
    <source>
        <dbReference type="Proteomes" id="UP000316706"/>
    </source>
</evidence>
<proteinExistence type="predicted"/>